<comment type="subcellular location">
    <subcellularLocation>
        <location evidence="1 6">Cytoplasm</location>
    </subcellularLocation>
</comment>
<dbReference type="InterPro" id="IPR018130">
    <property type="entry name" value="Ribosomal_uS2_CS"/>
</dbReference>
<evidence type="ECO:0000313" key="8">
    <source>
        <dbReference type="EMBL" id="KAK2079965.1"/>
    </source>
</evidence>
<dbReference type="GO" id="GO:0000028">
    <property type="term" value="P:ribosomal small subunit assembly"/>
    <property type="evidence" value="ECO:0007669"/>
    <property type="project" value="UniProtKB-UniRule"/>
</dbReference>
<name>A0AAD9MLM8_PROWI</name>
<sequence>MAGQRENDVALLLAAQSHLGTKNCTATMERYVHKRRKDGIYVFNLGKTYDKLLLAARVIVAIENPQDVVAISARPYGQRGVLKFANYIGARSTVGRHTPGSFTNQLQKGFEEPRLLLVTDPRTDHQAIKEAGYMNIPVIAFCDTDSDVTGVDIAIPANNKGKHSIGVLFYLLTRLVLQMRGTVSAASPWDVMVDMFFYRDPEEAKVEETPAEVEAPEYAAEGAFAETEAGFEAAYNTGFPAAAPEFATGFEAAPAFEDAAAPAAGGIEYAAAQDFGAAF</sequence>
<dbReference type="InterPro" id="IPR023591">
    <property type="entry name" value="Ribosomal_uS2_flav_dom_sf"/>
</dbReference>
<dbReference type="PROSITE" id="PS00962">
    <property type="entry name" value="RIBOSOMAL_S2_1"/>
    <property type="match status" value="1"/>
</dbReference>
<evidence type="ECO:0000313" key="9">
    <source>
        <dbReference type="Proteomes" id="UP001255856"/>
    </source>
</evidence>
<dbReference type="InterPro" id="IPR027498">
    <property type="entry name" value="Ribosomal_uS2_euk"/>
</dbReference>
<dbReference type="Proteomes" id="UP001255856">
    <property type="component" value="Unassembled WGS sequence"/>
</dbReference>
<dbReference type="InterPro" id="IPR001865">
    <property type="entry name" value="Ribosomal_uS2"/>
</dbReference>
<evidence type="ECO:0000256" key="6">
    <source>
        <dbReference type="HAMAP-Rule" id="MF_03015"/>
    </source>
</evidence>
<dbReference type="CDD" id="cd01425">
    <property type="entry name" value="RPS2"/>
    <property type="match status" value="1"/>
</dbReference>
<comment type="similarity">
    <text evidence="2 6 7">Belongs to the universal ribosomal protein uS2 family.</text>
</comment>
<evidence type="ECO:0000256" key="7">
    <source>
        <dbReference type="RuleBase" id="RU003631"/>
    </source>
</evidence>
<protein>
    <recommendedName>
        <fullName evidence="6">Small ribosomal subunit protein uS2</fullName>
    </recommendedName>
</protein>
<dbReference type="InterPro" id="IPR005707">
    <property type="entry name" value="Ribosomal_uS2_euk/arc"/>
</dbReference>
<dbReference type="Pfam" id="PF00318">
    <property type="entry name" value="Ribosomal_S2"/>
    <property type="match status" value="2"/>
</dbReference>
<proteinExistence type="inferred from homology"/>
<dbReference type="EMBL" id="JASFZW010000002">
    <property type="protein sequence ID" value="KAK2079965.1"/>
    <property type="molecule type" value="Genomic_DNA"/>
</dbReference>
<comment type="function">
    <text evidence="6">Required for the assembly and/or stability of the 40S ribosomal subunit. Required for the processing of the 20S rRNA-precursor to mature 18S rRNA in a late step of the maturation of 40S ribosomal subunits.</text>
</comment>
<organism evidence="8 9">
    <name type="scientific">Prototheca wickerhamii</name>
    <dbReference type="NCBI Taxonomy" id="3111"/>
    <lineage>
        <taxon>Eukaryota</taxon>
        <taxon>Viridiplantae</taxon>
        <taxon>Chlorophyta</taxon>
        <taxon>core chlorophytes</taxon>
        <taxon>Trebouxiophyceae</taxon>
        <taxon>Chlorellales</taxon>
        <taxon>Chlorellaceae</taxon>
        <taxon>Prototheca</taxon>
    </lineage>
</organism>
<evidence type="ECO:0000256" key="1">
    <source>
        <dbReference type="ARBA" id="ARBA00004496"/>
    </source>
</evidence>
<dbReference type="SUPFAM" id="SSF52313">
    <property type="entry name" value="Ribosomal protein S2"/>
    <property type="match status" value="1"/>
</dbReference>
<gene>
    <name evidence="8" type="ORF">QBZ16_002360</name>
</gene>
<dbReference type="FunFam" id="3.40.50.10490:FF:000017">
    <property type="entry name" value="40S ribosomal protein SA"/>
    <property type="match status" value="1"/>
</dbReference>
<keyword evidence="5 6" id="KW-0687">Ribonucleoprotein</keyword>
<dbReference type="AlphaFoldDB" id="A0AAD9MLM8"/>
<dbReference type="NCBIfam" id="TIGR01012">
    <property type="entry name" value="uS2_euk_arch"/>
    <property type="match status" value="1"/>
</dbReference>
<dbReference type="HAMAP" id="MF_03015">
    <property type="entry name" value="Ribosomal_S2_euk"/>
    <property type="match status" value="1"/>
</dbReference>
<evidence type="ECO:0000256" key="3">
    <source>
        <dbReference type="ARBA" id="ARBA00022490"/>
    </source>
</evidence>
<keyword evidence="3 6" id="KW-0963">Cytoplasm</keyword>
<dbReference type="GO" id="GO:0022627">
    <property type="term" value="C:cytosolic small ribosomal subunit"/>
    <property type="evidence" value="ECO:0007669"/>
    <property type="project" value="UniProtKB-UniRule"/>
</dbReference>
<keyword evidence="9" id="KW-1185">Reference proteome</keyword>
<evidence type="ECO:0000256" key="2">
    <source>
        <dbReference type="ARBA" id="ARBA00006242"/>
    </source>
</evidence>
<dbReference type="Gene3D" id="3.40.50.10490">
    <property type="entry name" value="Glucose-6-phosphate isomerase like protein, domain 1"/>
    <property type="match status" value="1"/>
</dbReference>
<evidence type="ECO:0000256" key="5">
    <source>
        <dbReference type="ARBA" id="ARBA00023274"/>
    </source>
</evidence>
<dbReference type="GO" id="GO:0006412">
    <property type="term" value="P:translation"/>
    <property type="evidence" value="ECO:0007669"/>
    <property type="project" value="UniProtKB-UniRule"/>
</dbReference>
<comment type="subunit">
    <text evidence="6">Component of the small ribosomal subunit. Mature ribosomes consist of a small (40S) and a large (60S) subunit. The 40S subunit contains about 33 different proteins and 1 molecule of RNA (18S). The 60S subunit contains about 49 different proteins and 3 molecules of RNA (25S, 5.8S and 5S). Interacts with ribosomal protein S21.</text>
</comment>
<accession>A0AAD9MLM8</accession>
<evidence type="ECO:0000256" key="4">
    <source>
        <dbReference type="ARBA" id="ARBA00022980"/>
    </source>
</evidence>
<comment type="caution">
    <text evidence="8">The sequence shown here is derived from an EMBL/GenBank/DDBJ whole genome shotgun (WGS) entry which is preliminary data.</text>
</comment>
<dbReference type="GO" id="GO:0003735">
    <property type="term" value="F:structural constituent of ribosome"/>
    <property type="evidence" value="ECO:0007669"/>
    <property type="project" value="UniProtKB-UniRule"/>
</dbReference>
<reference evidence="8" key="1">
    <citation type="submission" date="2021-01" db="EMBL/GenBank/DDBJ databases">
        <authorList>
            <person name="Eckstrom K.M.E."/>
        </authorList>
    </citation>
    <scope>NUCLEOTIDE SEQUENCE</scope>
    <source>
        <strain evidence="8">UVCC 0001</strain>
    </source>
</reference>
<dbReference type="PRINTS" id="PR00395">
    <property type="entry name" value="RIBOSOMALS2"/>
</dbReference>
<keyword evidence="4 6" id="KW-0689">Ribosomal protein</keyword>
<dbReference type="PANTHER" id="PTHR11489">
    <property type="entry name" value="40S RIBOSOMAL PROTEIN SA"/>
    <property type="match status" value="1"/>
</dbReference>
<dbReference type="PROSITE" id="PS00963">
    <property type="entry name" value="RIBOSOMAL_S2_2"/>
    <property type="match status" value="1"/>
</dbReference>